<name>A0A8D8EZQ5_CULPI</name>
<dbReference type="EMBL" id="HBUE01018582">
    <property type="protein sequence ID" value="CAG6451589.1"/>
    <property type="molecule type" value="Transcribed_RNA"/>
</dbReference>
<proteinExistence type="predicted"/>
<dbReference type="AlphaFoldDB" id="A0A8D8EZQ5"/>
<evidence type="ECO:0000313" key="1">
    <source>
        <dbReference type="EMBL" id="CAG6451589.1"/>
    </source>
</evidence>
<sequence length="125" mass="13978">MLKLITSPIRKSAAFNLLSLLSISVANISSGSSIIIFNFTLSTFFSQIQTTTDPVQYFILCSVVSIELQKSQILFSTPLTLFLNCLDFVQMTSFITKKRASLEFDVKKLLLMFSQLSIQSRSGFS</sequence>
<accession>A0A8D8EZQ5</accession>
<organism evidence="1">
    <name type="scientific">Culex pipiens</name>
    <name type="common">House mosquito</name>
    <dbReference type="NCBI Taxonomy" id="7175"/>
    <lineage>
        <taxon>Eukaryota</taxon>
        <taxon>Metazoa</taxon>
        <taxon>Ecdysozoa</taxon>
        <taxon>Arthropoda</taxon>
        <taxon>Hexapoda</taxon>
        <taxon>Insecta</taxon>
        <taxon>Pterygota</taxon>
        <taxon>Neoptera</taxon>
        <taxon>Endopterygota</taxon>
        <taxon>Diptera</taxon>
        <taxon>Nematocera</taxon>
        <taxon>Culicoidea</taxon>
        <taxon>Culicidae</taxon>
        <taxon>Culicinae</taxon>
        <taxon>Culicini</taxon>
        <taxon>Culex</taxon>
        <taxon>Culex</taxon>
    </lineage>
</organism>
<reference evidence="1" key="1">
    <citation type="submission" date="2021-05" db="EMBL/GenBank/DDBJ databases">
        <authorList>
            <person name="Alioto T."/>
            <person name="Alioto T."/>
            <person name="Gomez Garrido J."/>
        </authorList>
    </citation>
    <scope>NUCLEOTIDE SEQUENCE</scope>
</reference>
<protein>
    <submittedName>
        <fullName evidence="1">(northern house mosquito) hypothetical protein</fullName>
    </submittedName>
</protein>